<organism evidence="1 2">
    <name type="scientific">Smallanthus sonchifolius</name>
    <dbReference type="NCBI Taxonomy" id="185202"/>
    <lineage>
        <taxon>Eukaryota</taxon>
        <taxon>Viridiplantae</taxon>
        <taxon>Streptophyta</taxon>
        <taxon>Embryophyta</taxon>
        <taxon>Tracheophyta</taxon>
        <taxon>Spermatophyta</taxon>
        <taxon>Magnoliopsida</taxon>
        <taxon>eudicotyledons</taxon>
        <taxon>Gunneridae</taxon>
        <taxon>Pentapetalae</taxon>
        <taxon>asterids</taxon>
        <taxon>campanulids</taxon>
        <taxon>Asterales</taxon>
        <taxon>Asteraceae</taxon>
        <taxon>Asteroideae</taxon>
        <taxon>Heliantheae alliance</taxon>
        <taxon>Millerieae</taxon>
        <taxon>Smallanthus</taxon>
    </lineage>
</organism>
<reference evidence="2" key="1">
    <citation type="journal article" date="2022" name="Mol. Ecol. Resour.">
        <title>The genomes of chicory, endive, great burdock and yacon provide insights into Asteraceae palaeo-polyploidization history and plant inulin production.</title>
        <authorList>
            <person name="Fan W."/>
            <person name="Wang S."/>
            <person name="Wang H."/>
            <person name="Wang A."/>
            <person name="Jiang F."/>
            <person name="Liu H."/>
            <person name="Zhao H."/>
            <person name="Xu D."/>
            <person name="Zhang Y."/>
        </authorList>
    </citation>
    <scope>NUCLEOTIDE SEQUENCE [LARGE SCALE GENOMIC DNA]</scope>
    <source>
        <strain evidence="2">cv. Yunnan</strain>
    </source>
</reference>
<dbReference type="Proteomes" id="UP001056120">
    <property type="component" value="Linkage Group LG05"/>
</dbReference>
<evidence type="ECO:0000313" key="1">
    <source>
        <dbReference type="EMBL" id="KAI3815266.1"/>
    </source>
</evidence>
<name>A0ACB9J6E8_9ASTR</name>
<reference evidence="1 2" key="2">
    <citation type="journal article" date="2022" name="Mol. Ecol. Resour.">
        <title>The genomes of chicory, endive, great burdock and yacon provide insights into Asteraceae paleo-polyploidization history and plant inulin production.</title>
        <authorList>
            <person name="Fan W."/>
            <person name="Wang S."/>
            <person name="Wang H."/>
            <person name="Wang A."/>
            <person name="Jiang F."/>
            <person name="Liu H."/>
            <person name="Zhao H."/>
            <person name="Xu D."/>
            <person name="Zhang Y."/>
        </authorList>
    </citation>
    <scope>NUCLEOTIDE SEQUENCE [LARGE SCALE GENOMIC DNA]</scope>
    <source>
        <strain evidence="2">cv. Yunnan</strain>
        <tissue evidence="1">Leaves</tissue>
    </source>
</reference>
<keyword evidence="2" id="KW-1185">Reference proteome</keyword>
<proteinExistence type="predicted"/>
<sequence>MLETRLSYANWGSGSEHHGLCVCFGMCWLCEMLQDRSRIYRARIRSVTDRYQALLSVTLWLGGYALSDHVTDRYQAVTVRYEALARDDLKEELACGTEKQLESKSDGLLYFMGYIWIPNSKDLHTLILDEAHKTRYSVHPGADKMYRDLR</sequence>
<protein>
    <submittedName>
        <fullName evidence="1">Uncharacterized protein</fullName>
    </submittedName>
</protein>
<accession>A0ACB9J6E8</accession>
<dbReference type="EMBL" id="CM042022">
    <property type="protein sequence ID" value="KAI3815266.1"/>
    <property type="molecule type" value="Genomic_DNA"/>
</dbReference>
<comment type="caution">
    <text evidence="1">The sequence shown here is derived from an EMBL/GenBank/DDBJ whole genome shotgun (WGS) entry which is preliminary data.</text>
</comment>
<evidence type="ECO:0000313" key="2">
    <source>
        <dbReference type="Proteomes" id="UP001056120"/>
    </source>
</evidence>
<gene>
    <name evidence="1" type="ORF">L1987_14928</name>
</gene>